<dbReference type="OrthoDB" id="2789670at2759"/>
<sequence length="546" mass="61982">MLYISIVLVLGTTLVYYLLSKCKQGRNAHRVRLPPGPPRLPLIGNLHLFPRKCPHYQFTEWARQYGDILSLKVMHLDIIVLSSPSAVKELIDKRSSSTSNRPTSIITEMIIPDGTNMGAAKCVNDTWLKMRKAANRMLSPANSDKIKQIQLAEASQLMLEMLRKPQDFYEDISRFTTSASLCAIYGIRGPRSSTHEVKTFVQLQLDFMNVVEIGKSPPVDLFHFLRFFPERLAPWKKRALDVRRRHENLYVQLLQNVKDRLKSGSRNGAFMEDACTNLHEWGLTEAMLINLGGTLLSGSDTTSAVLQNLVMIFVAYPDVLRKAQEEVDAVVGGNIRPPTWSDIQHMPYLRAVLEEVYRFRPVGPLGLPHAMSQDELVNDMILPKNAILFMNLWGIFHDPRYFDDPEKFVPERFIRHPLGVKPDIIDDPARRPNLMFGGGKRICPGAHVARSGIEINAANFVWAFHFTPARDALTGALITPDVWATTQGVNATPLPFKCTIEPRSKEKINIIEQFFRQQSFVREQYEYGISSGDKEYLHQLCLPSKS</sequence>
<dbReference type="InterPro" id="IPR050364">
    <property type="entry name" value="Cytochrome_P450_fung"/>
</dbReference>
<evidence type="ECO:0000256" key="12">
    <source>
        <dbReference type="ARBA" id="ARBA00023136"/>
    </source>
</evidence>
<accession>A0A9P7A5R1</accession>
<keyword evidence="7 13" id="KW-0479">Metal-binding</keyword>
<dbReference type="CDD" id="cd11065">
    <property type="entry name" value="CYP64-like"/>
    <property type="match status" value="1"/>
</dbReference>
<comment type="caution">
    <text evidence="16">The sequence shown here is derived from an EMBL/GenBank/DDBJ whole genome shotgun (WGS) entry which is preliminary data.</text>
</comment>
<dbReference type="InterPro" id="IPR000253">
    <property type="entry name" value="FHA_dom"/>
</dbReference>
<feature type="binding site" description="axial binding residue" evidence="13">
    <location>
        <position position="443"/>
    </location>
    <ligand>
        <name>heme</name>
        <dbReference type="ChEBI" id="CHEBI:30413"/>
    </ligand>
    <ligandPart>
        <name>Fe</name>
        <dbReference type="ChEBI" id="CHEBI:18248"/>
    </ligandPart>
</feature>
<keyword evidence="11 14" id="KW-0503">Monooxygenase</keyword>
<proteinExistence type="inferred from homology"/>
<reference evidence="16" key="1">
    <citation type="journal article" date="2020" name="New Phytol.">
        <title>Comparative genomics reveals dynamic genome evolution in host specialist ectomycorrhizal fungi.</title>
        <authorList>
            <person name="Lofgren L.A."/>
            <person name="Nguyen N.H."/>
            <person name="Vilgalys R."/>
            <person name="Ruytinx J."/>
            <person name="Liao H.L."/>
            <person name="Branco S."/>
            <person name="Kuo A."/>
            <person name="LaButti K."/>
            <person name="Lipzen A."/>
            <person name="Andreopoulos W."/>
            <person name="Pangilinan J."/>
            <person name="Riley R."/>
            <person name="Hundley H."/>
            <person name="Na H."/>
            <person name="Barry K."/>
            <person name="Grigoriev I.V."/>
            <person name="Stajich J.E."/>
            <person name="Kennedy P.G."/>
        </authorList>
    </citation>
    <scope>NUCLEOTIDE SEQUENCE</scope>
    <source>
        <strain evidence="16">DOB743</strain>
    </source>
</reference>
<evidence type="ECO:0000256" key="3">
    <source>
        <dbReference type="ARBA" id="ARBA00005179"/>
    </source>
</evidence>
<gene>
    <name evidence="16" type="ORF">EV702DRAFT_961929</name>
</gene>
<dbReference type="InterPro" id="IPR017972">
    <property type="entry name" value="Cyt_P450_CS"/>
</dbReference>
<keyword evidence="5 13" id="KW-0349">Heme</keyword>
<evidence type="ECO:0000256" key="8">
    <source>
        <dbReference type="ARBA" id="ARBA00022989"/>
    </source>
</evidence>
<keyword evidence="17" id="KW-1185">Reference proteome</keyword>
<dbReference type="GO" id="GO:0016705">
    <property type="term" value="F:oxidoreductase activity, acting on paired donors, with incorporation or reduction of molecular oxygen"/>
    <property type="evidence" value="ECO:0007669"/>
    <property type="project" value="InterPro"/>
</dbReference>
<evidence type="ECO:0000256" key="1">
    <source>
        <dbReference type="ARBA" id="ARBA00001971"/>
    </source>
</evidence>
<evidence type="ECO:0000256" key="10">
    <source>
        <dbReference type="ARBA" id="ARBA00023004"/>
    </source>
</evidence>
<dbReference type="PROSITE" id="PS50006">
    <property type="entry name" value="FHA_DOMAIN"/>
    <property type="match status" value="1"/>
</dbReference>
<dbReference type="Proteomes" id="UP000714275">
    <property type="component" value="Unassembled WGS sequence"/>
</dbReference>
<dbReference type="SUPFAM" id="SSF48264">
    <property type="entry name" value="Cytochrome P450"/>
    <property type="match status" value="1"/>
</dbReference>
<dbReference type="GO" id="GO:0004497">
    <property type="term" value="F:monooxygenase activity"/>
    <property type="evidence" value="ECO:0007669"/>
    <property type="project" value="UniProtKB-KW"/>
</dbReference>
<organism evidence="16 17">
    <name type="scientific">Suillus placidus</name>
    <dbReference type="NCBI Taxonomy" id="48579"/>
    <lineage>
        <taxon>Eukaryota</taxon>
        <taxon>Fungi</taxon>
        <taxon>Dikarya</taxon>
        <taxon>Basidiomycota</taxon>
        <taxon>Agaricomycotina</taxon>
        <taxon>Agaricomycetes</taxon>
        <taxon>Agaricomycetidae</taxon>
        <taxon>Boletales</taxon>
        <taxon>Suillineae</taxon>
        <taxon>Suillaceae</taxon>
        <taxon>Suillus</taxon>
    </lineage>
</organism>
<keyword evidence="12" id="KW-0472">Membrane</keyword>
<dbReference type="GO" id="GO:0020037">
    <property type="term" value="F:heme binding"/>
    <property type="evidence" value="ECO:0007669"/>
    <property type="project" value="InterPro"/>
</dbReference>
<dbReference type="PRINTS" id="PR00463">
    <property type="entry name" value="EP450I"/>
</dbReference>
<keyword evidence="6" id="KW-0812">Transmembrane</keyword>
<evidence type="ECO:0000256" key="9">
    <source>
        <dbReference type="ARBA" id="ARBA00023002"/>
    </source>
</evidence>
<feature type="domain" description="FHA" evidence="15">
    <location>
        <begin position="211"/>
        <end position="276"/>
    </location>
</feature>
<evidence type="ECO:0000256" key="13">
    <source>
        <dbReference type="PIRSR" id="PIRSR602401-1"/>
    </source>
</evidence>
<dbReference type="EMBL" id="JABBWD010000004">
    <property type="protein sequence ID" value="KAG1782232.1"/>
    <property type="molecule type" value="Genomic_DNA"/>
</dbReference>
<evidence type="ECO:0000256" key="7">
    <source>
        <dbReference type="ARBA" id="ARBA00022723"/>
    </source>
</evidence>
<protein>
    <submittedName>
        <fullName evidence="16">Cytochrome P450</fullName>
    </submittedName>
</protein>
<dbReference type="Gene3D" id="1.10.630.10">
    <property type="entry name" value="Cytochrome P450"/>
    <property type="match status" value="1"/>
</dbReference>
<evidence type="ECO:0000256" key="11">
    <source>
        <dbReference type="ARBA" id="ARBA00023033"/>
    </source>
</evidence>
<dbReference type="InterPro" id="IPR001128">
    <property type="entry name" value="Cyt_P450"/>
</dbReference>
<evidence type="ECO:0000256" key="6">
    <source>
        <dbReference type="ARBA" id="ARBA00022692"/>
    </source>
</evidence>
<dbReference type="PROSITE" id="PS00086">
    <property type="entry name" value="CYTOCHROME_P450"/>
    <property type="match status" value="1"/>
</dbReference>
<name>A0A9P7A5R1_9AGAM</name>
<keyword evidence="9 14" id="KW-0560">Oxidoreductase</keyword>
<evidence type="ECO:0000256" key="2">
    <source>
        <dbReference type="ARBA" id="ARBA00004167"/>
    </source>
</evidence>
<keyword evidence="10 13" id="KW-0408">Iron</keyword>
<comment type="cofactor">
    <cofactor evidence="1 13">
        <name>heme</name>
        <dbReference type="ChEBI" id="CHEBI:30413"/>
    </cofactor>
</comment>
<evidence type="ECO:0000256" key="5">
    <source>
        <dbReference type="ARBA" id="ARBA00022617"/>
    </source>
</evidence>
<evidence type="ECO:0000313" key="17">
    <source>
        <dbReference type="Proteomes" id="UP000714275"/>
    </source>
</evidence>
<comment type="pathway">
    <text evidence="3">Secondary metabolite biosynthesis.</text>
</comment>
<dbReference type="InterPro" id="IPR036396">
    <property type="entry name" value="Cyt_P450_sf"/>
</dbReference>
<dbReference type="PANTHER" id="PTHR46300:SF2">
    <property type="entry name" value="CYTOCHROME P450 MONOOXYGENASE ALNH-RELATED"/>
    <property type="match status" value="1"/>
</dbReference>
<evidence type="ECO:0000256" key="4">
    <source>
        <dbReference type="ARBA" id="ARBA00010617"/>
    </source>
</evidence>
<evidence type="ECO:0000256" key="14">
    <source>
        <dbReference type="RuleBase" id="RU000461"/>
    </source>
</evidence>
<evidence type="ECO:0000259" key="15">
    <source>
        <dbReference type="PROSITE" id="PS50006"/>
    </source>
</evidence>
<evidence type="ECO:0000313" key="16">
    <source>
        <dbReference type="EMBL" id="KAG1782232.1"/>
    </source>
</evidence>
<dbReference type="PANTHER" id="PTHR46300">
    <property type="entry name" value="P450, PUTATIVE (EUROFUNG)-RELATED-RELATED"/>
    <property type="match status" value="1"/>
</dbReference>
<dbReference type="InterPro" id="IPR002401">
    <property type="entry name" value="Cyt_P450_E_grp-I"/>
</dbReference>
<comment type="subcellular location">
    <subcellularLocation>
        <location evidence="2">Membrane</location>
        <topology evidence="2">Single-pass membrane protein</topology>
    </subcellularLocation>
</comment>
<dbReference type="GO" id="GO:0005506">
    <property type="term" value="F:iron ion binding"/>
    <property type="evidence" value="ECO:0007669"/>
    <property type="project" value="InterPro"/>
</dbReference>
<dbReference type="PRINTS" id="PR00385">
    <property type="entry name" value="P450"/>
</dbReference>
<comment type="similarity">
    <text evidence="4 14">Belongs to the cytochrome P450 family.</text>
</comment>
<keyword evidence="8" id="KW-1133">Transmembrane helix</keyword>
<dbReference type="AlphaFoldDB" id="A0A9P7A5R1"/>
<dbReference type="GO" id="GO:0016020">
    <property type="term" value="C:membrane"/>
    <property type="evidence" value="ECO:0007669"/>
    <property type="project" value="UniProtKB-SubCell"/>
</dbReference>
<dbReference type="Pfam" id="PF00067">
    <property type="entry name" value="p450"/>
    <property type="match status" value="1"/>
</dbReference>